<dbReference type="RefSeq" id="XP_001585512.1">
    <property type="nucleotide sequence ID" value="XM_001585462.1"/>
</dbReference>
<evidence type="ECO:0000313" key="1">
    <source>
        <dbReference type="EMBL" id="EDN98537.1"/>
    </source>
</evidence>
<evidence type="ECO:0000313" key="2">
    <source>
        <dbReference type="Proteomes" id="UP000001312"/>
    </source>
</evidence>
<reference evidence="2" key="1">
    <citation type="journal article" date="2011" name="PLoS Genet.">
        <title>Genomic analysis of the necrotrophic fungal pathogens Sclerotinia sclerotiorum and Botrytis cinerea.</title>
        <authorList>
            <person name="Amselem J."/>
            <person name="Cuomo C.A."/>
            <person name="van Kan J.A."/>
            <person name="Viaud M."/>
            <person name="Benito E.P."/>
            <person name="Couloux A."/>
            <person name="Coutinho P.M."/>
            <person name="de Vries R.P."/>
            <person name="Dyer P.S."/>
            <person name="Fillinger S."/>
            <person name="Fournier E."/>
            <person name="Gout L."/>
            <person name="Hahn M."/>
            <person name="Kohn L."/>
            <person name="Lapalu N."/>
            <person name="Plummer K.M."/>
            <person name="Pradier J.M."/>
            <person name="Quevillon E."/>
            <person name="Sharon A."/>
            <person name="Simon A."/>
            <person name="ten Have A."/>
            <person name="Tudzynski B."/>
            <person name="Tudzynski P."/>
            <person name="Wincker P."/>
            <person name="Andrew M."/>
            <person name="Anthouard V."/>
            <person name="Beever R.E."/>
            <person name="Beffa R."/>
            <person name="Benoit I."/>
            <person name="Bouzid O."/>
            <person name="Brault B."/>
            <person name="Chen Z."/>
            <person name="Choquer M."/>
            <person name="Collemare J."/>
            <person name="Cotton P."/>
            <person name="Danchin E.G."/>
            <person name="Da Silva C."/>
            <person name="Gautier A."/>
            <person name="Giraud C."/>
            <person name="Giraud T."/>
            <person name="Gonzalez C."/>
            <person name="Grossetete S."/>
            <person name="Guldener U."/>
            <person name="Henrissat B."/>
            <person name="Howlett B.J."/>
            <person name="Kodira C."/>
            <person name="Kretschmer M."/>
            <person name="Lappartient A."/>
            <person name="Leroch M."/>
            <person name="Levis C."/>
            <person name="Mauceli E."/>
            <person name="Neuveglise C."/>
            <person name="Oeser B."/>
            <person name="Pearson M."/>
            <person name="Poulain J."/>
            <person name="Poussereau N."/>
            <person name="Quesneville H."/>
            <person name="Rascle C."/>
            <person name="Schumacher J."/>
            <person name="Segurens B."/>
            <person name="Sexton A."/>
            <person name="Silva E."/>
            <person name="Sirven C."/>
            <person name="Soanes D.M."/>
            <person name="Talbot N.J."/>
            <person name="Templeton M."/>
            <person name="Yandava C."/>
            <person name="Yarden O."/>
            <person name="Zeng Q."/>
            <person name="Rollins J.A."/>
            <person name="Lebrun M.H."/>
            <person name="Dickman M."/>
        </authorList>
    </citation>
    <scope>NUCLEOTIDE SEQUENCE [LARGE SCALE GENOMIC DNA]</scope>
    <source>
        <strain evidence="2">ATCC 18683 / 1980 / Ss-1</strain>
    </source>
</reference>
<name>A7F716_SCLS1</name>
<protein>
    <submittedName>
        <fullName evidence="1">Uncharacterized protein</fullName>
    </submittedName>
</protein>
<dbReference type="InParanoid" id="A7F716"/>
<dbReference type="Proteomes" id="UP000001312">
    <property type="component" value="Unassembled WGS sequence"/>
</dbReference>
<accession>A7F716</accession>
<dbReference type="GeneID" id="5481646"/>
<dbReference type="EMBL" id="CH476645">
    <property type="protein sequence ID" value="EDN98537.1"/>
    <property type="molecule type" value="Genomic_DNA"/>
</dbReference>
<dbReference type="AlphaFoldDB" id="A7F716"/>
<proteinExistence type="predicted"/>
<sequence>MCPKSPKTSSCVSKGTEVHDLPQKFVYVLAQPLIILRVAPYQPQFYSNLDKASFSDHAWALSIVTDIIIS</sequence>
<organism evidence="1 2">
    <name type="scientific">Sclerotinia sclerotiorum (strain ATCC 18683 / 1980 / Ss-1)</name>
    <name type="common">White mold</name>
    <name type="synonym">Whetzelinia sclerotiorum</name>
    <dbReference type="NCBI Taxonomy" id="665079"/>
    <lineage>
        <taxon>Eukaryota</taxon>
        <taxon>Fungi</taxon>
        <taxon>Dikarya</taxon>
        <taxon>Ascomycota</taxon>
        <taxon>Pezizomycotina</taxon>
        <taxon>Leotiomycetes</taxon>
        <taxon>Helotiales</taxon>
        <taxon>Sclerotiniaceae</taxon>
        <taxon>Sclerotinia</taxon>
    </lineage>
</organism>
<dbReference type="HOGENOM" id="CLU_2759355_0_0_1"/>
<keyword evidence="2" id="KW-1185">Reference proteome</keyword>
<gene>
    <name evidence="1" type="ORF">SS1G_13396</name>
</gene>
<dbReference type="KEGG" id="ssl:SS1G_13396"/>